<feature type="compositionally biased region" description="Polar residues" evidence="1">
    <location>
        <begin position="25"/>
        <end position="39"/>
    </location>
</feature>
<comment type="caution">
    <text evidence="2">The sequence shown here is derived from an EMBL/GenBank/DDBJ whole genome shotgun (WGS) entry which is preliminary data.</text>
</comment>
<evidence type="ECO:0000313" key="3">
    <source>
        <dbReference type="Proteomes" id="UP000242525"/>
    </source>
</evidence>
<dbReference type="EMBL" id="CCBN010000011">
    <property type="protein sequence ID" value="CDO55508.1"/>
    <property type="molecule type" value="Genomic_DNA"/>
</dbReference>
<keyword evidence="3" id="KW-1185">Reference proteome</keyword>
<reference evidence="2" key="1">
    <citation type="submission" date="2014-03" db="EMBL/GenBank/DDBJ databases">
        <authorList>
            <person name="Casaregola S."/>
        </authorList>
    </citation>
    <scope>NUCLEOTIDE SEQUENCE [LARGE SCALE GENOMIC DNA]</scope>
    <source>
        <strain evidence="2">CLIB 918</strain>
    </source>
</reference>
<proteinExistence type="predicted"/>
<feature type="region of interest" description="Disordered" evidence="1">
    <location>
        <begin position="221"/>
        <end position="262"/>
    </location>
</feature>
<dbReference type="AlphaFoldDB" id="A0A0J9XF30"/>
<evidence type="ECO:0000313" key="2">
    <source>
        <dbReference type="EMBL" id="CDO55508.1"/>
    </source>
</evidence>
<feature type="region of interest" description="Disordered" evidence="1">
    <location>
        <begin position="96"/>
        <end position="116"/>
    </location>
</feature>
<sequence>MVSNDYDTIDSDEDDTDNSLDDQFSPPTQCSLLSPVSSFTDDDEDDNYNERPGGAYYSLYSSENMEQALQAAISAPIVSQQPLTPIDQNVANFDNGNEYNKNPSITKTPASSSNRRTRRFVISRSGKVYKSSDLLHLVPNNMVANKALEASEGTSGNSIKGKSSTSLIQSDNPLIEPSTTSPLADAALVHSKSKESLEQWNVLDPAMSSMPPLGIVRQESMATPSPVQKLSPDSDTISPPIAPPSRKQDSEPCKNNNRRTLEPLEPIKKPQELSTFSVIQTPLYERRSHVPLAMFYIYEDSRWLLMTALQTRLRRRGLLKEHPTHGYLEPCWDEPAVIVKSATEVEGGICTGNRFAQYQRHMVEEWDEYGIQRRMVPARWVAKRADDL</sequence>
<accession>A0A0J9XF30</accession>
<name>A0A0J9XF30_GEOCN</name>
<protein>
    <submittedName>
        <fullName evidence="2">Uncharacterized protein</fullName>
    </submittedName>
</protein>
<organism evidence="2 3">
    <name type="scientific">Geotrichum candidum</name>
    <name type="common">Oospora lactis</name>
    <name type="synonym">Dipodascus geotrichum</name>
    <dbReference type="NCBI Taxonomy" id="1173061"/>
    <lineage>
        <taxon>Eukaryota</taxon>
        <taxon>Fungi</taxon>
        <taxon>Dikarya</taxon>
        <taxon>Ascomycota</taxon>
        <taxon>Saccharomycotina</taxon>
        <taxon>Dipodascomycetes</taxon>
        <taxon>Dipodascales</taxon>
        <taxon>Dipodascaceae</taxon>
        <taxon>Geotrichum</taxon>
    </lineage>
</organism>
<feature type="compositionally biased region" description="Polar residues" evidence="1">
    <location>
        <begin position="96"/>
        <end position="114"/>
    </location>
</feature>
<dbReference type="Proteomes" id="UP000242525">
    <property type="component" value="Unassembled WGS sequence"/>
</dbReference>
<evidence type="ECO:0000256" key="1">
    <source>
        <dbReference type="SAM" id="MobiDB-lite"/>
    </source>
</evidence>
<feature type="compositionally biased region" description="Acidic residues" evidence="1">
    <location>
        <begin position="7"/>
        <end position="20"/>
    </location>
</feature>
<feature type="region of interest" description="Disordered" evidence="1">
    <location>
        <begin position="151"/>
        <end position="171"/>
    </location>
</feature>
<gene>
    <name evidence="2" type="ORF">BN980_GECA11s02309g</name>
</gene>
<feature type="compositionally biased region" description="Polar residues" evidence="1">
    <location>
        <begin position="221"/>
        <end position="237"/>
    </location>
</feature>
<feature type="compositionally biased region" description="Polar residues" evidence="1">
    <location>
        <begin position="152"/>
        <end position="171"/>
    </location>
</feature>
<feature type="region of interest" description="Disordered" evidence="1">
    <location>
        <begin position="1"/>
        <end position="52"/>
    </location>
</feature>